<dbReference type="EMBL" id="JAWDGP010000965">
    <property type="protein sequence ID" value="KAK3795924.1"/>
    <property type="molecule type" value="Genomic_DNA"/>
</dbReference>
<reference evidence="1" key="1">
    <citation type="journal article" date="2023" name="G3 (Bethesda)">
        <title>A reference genome for the long-term kleptoplast-retaining sea slug Elysia crispata morphotype clarki.</title>
        <authorList>
            <person name="Eastman K.E."/>
            <person name="Pendleton A.L."/>
            <person name="Shaikh M.A."/>
            <person name="Suttiyut T."/>
            <person name="Ogas R."/>
            <person name="Tomko P."/>
            <person name="Gavelis G."/>
            <person name="Widhalm J.R."/>
            <person name="Wisecaver J.H."/>
        </authorList>
    </citation>
    <scope>NUCLEOTIDE SEQUENCE</scope>
    <source>
        <strain evidence="1">ECLA1</strain>
    </source>
</reference>
<proteinExistence type="predicted"/>
<evidence type="ECO:0000313" key="1">
    <source>
        <dbReference type="EMBL" id="KAK3795924.1"/>
    </source>
</evidence>
<protein>
    <submittedName>
        <fullName evidence="1">Uncharacterized protein</fullName>
    </submittedName>
</protein>
<accession>A0AAE1AXN9</accession>
<name>A0AAE1AXN9_9GAST</name>
<keyword evidence="2" id="KW-1185">Reference proteome</keyword>
<gene>
    <name evidence="1" type="ORF">RRG08_010744</name>
</gene>
<dbReference type="Proteomes" id="UP001283361">
    <property type="component" value="Unassembled WGS sequence"/>
</dbReference>
<evidence type="ECO:0000313" key="2">
    <source>
        <dbReference type="Proteomes" id="UP001283361"/>
    </source>
</evidence>
<dbReference type="AlphaFoldDB" id="A0AAE1AXN9"/>
<sequence>MADRYMREVRGCRKCSTVFTKQPSITISKIRAIICLCACLVALGAVTATTYPECIRAAPMEPKCLTDNFIFDSGFFYCCADPKLKPGCRKYNYSGRMMECYCFTQEQYCKFFSCP</sequence>
<organism evidence="1 2">
    <name type="scientific">Elysia crispata</name>
    <name type="common">lettuce slug</name>
    <dbReference type="NCBI Taxonomy" id="231223"/>
    <lineage>
        <taxon>Eukaryota</taxon>
        <taxon>Metazoa</taxon>
        <taxon>Spiralia</taxon>
        <taxon>Lophotrochozoa</taxon>
        <taxon>Mollusca</taxon>
        <taxon>Gastropoda</taxon>
        <taxon>Heterobranchia</taxon>
        <taxon>Euthyneura</taxon>
        <taxon>Panpulmonata</taxon>
        <taxon>Sacoglossa</taxon>
        <taxon>Placobranchoidea</taxon>
        <taxon>Plakobranchidae</taxon>
        <taxon>Elysia</taxon>
    </lineage>
</organism>
<comment type="caution">
    <text evidence="1">The sequence shown here is derived from an EMBL/GenBank/DDBJ whole genome shotgun (WGS) entry which is preliminary data.</text>
</comment>